<evidence type="ECO:0000259" key="1">
    <source>
        <dbReference type="Pfam" id="PF03372"/>
    </source>
</evidence>
<dbReference type="InterPro" id="IPR005135">
    <property type="entry name" value="Endo/exonuclease/phosphatase"/>
</dbReference>
<keyword evidence="4" id="KW-1185">Reference proteome</keyword>
<dbReference type="Proteomes" id="UP000705283">
    <property type="component" value="Unassembled WGS sequence"/>
</dbReference>
<evidence type="ECO:0000313" key="4">
    <source>
        <dbReference type="Proteomes" id="UP000192722"/>
    </source>
</evidence>
<protein>
    <submittedName>
        <fullName evidence="2">Endonuclease/exonuclease/phosphatase family protein</fullName>
    </submittedName>
    <submittedName>
        <fullName evidence="3">Hydrolase</fullName>
    </submittedName>
</protein>
<dbReference type="SUPFAM" id="SSF56219">
    <property type="entry name" value="DNase I-like"/>
    <property type="match status" value="1"/>
</dbReference>
<comment type="caution">
    <text evidence="2">The sequence shown here is derived from an EMBL/GenBank/DDBJ whole genome shotgun (WGS) entry which is preliminary data.</text>
</comment>
<proteinExistence type="predicted"/>
<feature type="domain" description="Endonuclease/exonuclease/phosphatase" evidence="1">
    <location>
        <begin position="4"/>
        <end position="279"/>
    </location>
</feature>
<dbReference type="GO" id="GO:0016020">
    <property type="term" value="C:membrane"/>
    <property type="evidence" value="ECO:0007669"/>
    <property type="project" value="GOC"/>
</dbReference>
<reference evidence="2" key="3">
    <citation type="submission" date="2020-11" db="EMBL/GenBank/DDBJ databases">
        <authorList>
            <person name="Lee S.D."/>
        </authorList>
    </citation>
    <scope>NUCLEOTIDE SEQUENCE</scope>
    <source>
        <strain evidence="2">SAP-2</strain>
    </source>
</reference>
<evidence type="ECO:0000313" key="5">
    <source>
        <dbReference type="Proteomes" id="UP000705283"/>
    </source>
</evidence>
<dbReference type="Gene3D" id="3.60.10.10">
    <property type="entry name" value="Endonuclease/exonuclease/phosphatase"/>
    <property type="match status" value="1"/>
</dbReference>
<dbReference type="PANTHER" id="PTHR14859:SF15">
    <property type="entry name" value="ENDONUCLEASE_EXONUCLEASE_PHOSPHATASE DOMAIN-CONTAINING PROTEIN"/>
    <property type="match status" value="1"/>
</dbReference>
<dbReference type="InterPro" id="IPR036691">
    <property type="entry name" value="Endo/exonu/phosph_ase_sf"/>
</dbReference>
<dbReference type="Pfam" id="PF03372">
    <property type="entry name" value="Exo_endo_phos"/>
    <property type="match status" value="1"/>
</dbReference>
<dbReference type="GO" id="GO:0016787">
    <property type="term" value="F:hydrolase activity"/>
    <property type="evidence" value="ECO:0007669"/>
    <property type="project" value="UniProtKB-KW"/>
</dbReference>
<evidence type="ECO:0000313" key="2">
    <source>
        <dbReference type="EMBL" id="MBF6636150.1"/>
    </source>
</evidence>
<gene>
    <name evidence="3" type="ORF">BS639_22920</name>
    <name evidence="2" type="ORF">ITX54_05660</name>
</gene>
<name>A0AA41BVE9_9GAMM</name>
<dbReference type="EMBL" id="MRWD01000082">
    <property type="protein sequence ID" value="ORJ18899.1"/>
    <property type="molecule type" value="Genomic_DNA"/>
</dbReference>
<dbReference type="EMBL" id="JADMKS010000002">
    <property type="protein sequence ID" value="MBF6636150.1"/>
    <property type="molecule type" value="Genomic_DNA"/>
</dbReference>
<reference evidence="2" key="4">
    <citation type="submission" date="2022-09" db="EMBL/GenBank/DDBJ databases">
        <title>Rouxiella aceris sp. nov., isolated from tree sap and emended description of the genus Rhouxiella.</title>
        <authorList>
            <person name="Kim I.S."/>
        </authorList>
    </citation>
    <scope>NUCLEOTIDE SEQUENCE</scope>
    <source>
        <strain evidence="2">SAP-2</strain>
    </source>
</reference>
<dbReference type="GO" id="GO:0006506">
    <property type="term" value="P:GPI anchor biosynthetic process"/>
    <property type="evidence" value="ECO:0007669"/>
    <property type="project" value="TreeGrafter"/>
</dbReference>
<organism evidence="2 5">
    <name type="scientific">Rouxiella silvae</name>
    <dbReference type="NCBI Taxonomy" id="1646373"/>
    <lineage>
        <taxon>Bacteria</taxon>
        <taxon>Pseudomonadati</taxon>
        <taxon>Pseudomonadota</taxon>
        <taxon>Gammaproteobacteria</taxon>
        <taxon>Enterobacterales</taxon>
        <taxon>Yersiniaceae</taxon>
        <taxon>Rouxiella</taxon>
    </lineage>
</organism>
<keyword evidence="2" id="KW-0255">Endonuclease</keyword>
<dbReference type="PANTHER" id="PTHR14859">
    <property type="entry name" value="CALCOFLUOR WHITE HYPERSENSITIVE PROTEIN PRECURSOR"/>
    <property type="match status" value="1"/>
</dbReference>
<reference evidence="3" key="1">
    <citation type="submission" date="2016-12" db="EMBL/GenBank/DDBJ databases">
        <authorList>
            <person name="Le Fleche-Mateos A."/>
        </authorList>
    </citation>
    <scope>NUCLEOTIDE SEQUENCE</scope>
    <source>
        <strain evidence="3">213</strain>
    </source>
</reference>
<evidence type="ECO:0000313" key="3">
    <source>
        <dbReference type="EMBL" id="ORJ18899.1"/>
    </source>
</evidence>
<reference evidence="3 4" key="2">
    <citation type="journal article" date="2017" name="Int. J. Syst. Evol. Microbiol.">
        <title>Rouxiella badensis sp. nov. and Rouxiella silvae sp. nov. isolated from peat bog soil in Germany and emendation of the genus description.</title>
        <authorList>
            <person name="Le Fleche-Mateos A."/>
            <person name="Kugler J.H."/>
            <person name="Hansen S.H."/>
            <person name="Syldatk C."/>
            <person name="Hausmann R."/>
            <person name="Lomprez F."/>
            <person name="Vandenbogaert M."/>
            <person name="Manuguerra J.C."/>
            <person name="Grimont P.A."/>
        </authorList>
    </citation>
    <scope>NUCLEOTIDE SEQUENCE [LARGE SCALE GENOMIC DNA]</scope>
    <source>
        <strain evidence="3 4">213</strain>
    </source>
</reference>
<dbReference type="RefSeq" id="WP_055782788.1">
    <property type="nucleotide sequence ID" value="NZ_CBCSCF010000004.1"/>
</dbReference>
<keyword evidence="3" id="KW-0378">Hydrolase</keyword>
<accession>A0AA41BVE9</accession>
<dbReference type="Proteomes" id="UP000192722">
    <property type="component" value="Unassembled WGS sequence"/>
</dbReference>
<keyword evidence="2" id="KW-0540">Nuclease</keyword>
<sequence>MLIVSYNIQYGLGRDGQYDLARIAGEIGDADIICLQEVERFWQRSGTVDQAQTLADLLGRYHWVFGNNLDMDASTVDASGRVNNRRRQFGTMILSRWPIVSSRNFPLPKYGTLTQHSIQQGLLETVIDTGTDVVRVYSVHLSHLCAQTRLPQVEAMMDIFARAPLEGGAWCGGHPDPSAGWTEGALPPMPEQMILMGDLNFLPDSAEYNRMIGPKTPHFGRLLRLHGLVDAWVAAGHEEHDGVTHPEAPGRIDHCMLSPQLASRVSRCWIDSENSGSDHYPLWVEISA</sequence>
<dbReference type="AlphaFoldDB" id="A0AA41BVE9"/>
<dbReference type="InterPro" id="IPR051916">
    <property type="entry name" value="GPI-anchor_lipid_remodeler"/>
</dbReference>
<dbReference type="GO" id="GO:0004519">
    <property type="term" value="F:endonuclease activity"/>
    <property type="evidence" value="ECO:0007669"/>
    <property type="project" value="UniProtKB-KW"/>
</dbReference>